<dbReference type="GO" id="GO:0006281">
    <property type="term" value="P:DNA repair"/>
    <property type="evidence" value="ECO:0007669"/>
    <property type="project" value="UniProtKB-KW"/>
</dbReference>
<dbReference type="Gene3D" id="1.10.150.20">
    <property type="entry name" value="5' to 3' exonuclease, C-terminal subdomain"/>
    <property type="match status" value="1"/>
</dbReference>
<dbReference type="SUPFAM" id="SSF81301">
    <property type="entry name" value="Nucleotidyltransferase"/>
    <property type="match status" value="1"/>
</dbReference>
<protein>
    <recommendedName>
        <fullName evidence="5">DNA polymerase beta</fullName>
        <ecNumber evidence="3">2.7.7.7</ecNumber>
        <ecNumber evidence="4">4.2.99.18</ecNumber>
    </recommendedName>
    <alternativeName>
        <fullName evidence="16">5'-deoxyribose-phosphate lyase</fullName>
    </alternativeName>
    <alternativeName>
        <fullName evidence="17">AP lyase</fullName>
    </alternativeName>
</protein>
<keyword evidence="15" id="KW-0234">DNA repair</keyword>
<dbReference type="Proteomes" id="UP000178406">
    <property type="component" value="Unassembled WGS sequence"/>
</dbReference>
<dbReference type="InterPro" id="IPR029398">
    <property type="entry name" value="PolB_thumb"/>
</dbReference>
<dbReference type="SUPFAM" id="SSF47802">
    <property type="entry name" value="DNA polymerase beta, N-terminal domain-like"/>
    <property type="match status" value="1"/>
</dbReference>
<comment type="cofactor">
    <cofactor evidence="1">
        <name>Mg(2+)</name>
        <dbReference type="ChEBI" id="CHEBI:18420"/>
    </cofactor>
</comment>
<reference evidence="25 26" key="1">
    <citation type="journal article" date="2016" name="Nat. Commun.">
        <title>Thousands of microbial genomes shed light on interconnected biogeochemical processes in an aquifer system.</title>
        <authorList>
            <person name="Anantharaman K."/>
            <person name="Brown C.T."/>
            <person name="Hug L.A."/>
            <person name="Sharon I."/>
            <person name="Castelle C.J."/>
            <person name="Probst A.J."/>
            <person name="Thomas B.C."/>
            <person name="Singh A."/>
            <person name="Wilkins M.J."/>
            <person name="Karaoz U."/>
            <person name="Brodie E.L."/>
            <person name="Williams K.H."/>
            <person name="Hubbard S.S."/>
            <person name="Banfield J.F."/>
        </authorList>
    </citation>
    <scope>NUCLEOTIDE SEQUENCE [LARGE SCALE GENOMIC DNA]</scope>
</reference>
<dbReference type="Gene3D" id="3.20.20.140">
    <property type="entry name" value="Metal-dependent hydrolases"/>
    <property type="match status" value="1"/>
</dbReference>
<dbReference type="PANTHER" id="PTHR36928">
    <property type="entry name" value="PHOSPHATASE YCDX-RELATED"/>
    <property type="match status" value="1"/>
</dbReference>
<keyword evidence="7" id="KW-0237">DNA synthesis</keyword>
<keyword evidence="13" id="KW-0239">DNA-directed DNA polymerase</keyword>
<comment type="caution">
    <text evidence="25">The sequence shown here is derived from an EMBL/GenBank/DDBJ whole genome shotgun (WGS) entry which is preliminary data.</text>
</comment>
<keyword evidence="12" id="KW-0832">Ubl conjugation</keyword>
<evidence type="ECO:0000313" key="25">
    <source>
        <dbReference type="EMBL" id="OGF74512.1"/>
    </source>
</evidence>
<evidence type="ECO:0000256" key="4">
    <source>
        <dbReference type="ARBA" id="ARBA00012720"/>
    </source>
</evidence>
<dbReference type="AlphaFoldDB" id="A0A1F5WFP1"/>
<dbReference type="SUPFAM" id="SSF89550">
    <property type="entry name" value="PHP domain-like"/>
    <property type="match status" value="1"/>
</dbReference>
<dbReference type="Pfam" id="PF14716">
    <property type="entry name" value="HHH_8"/>
    <property type="match status" value="1"/>
</dbReference>
<dbReference type="InterPro" id="IPR022311">
    <property type="entry name" value="PolX-like"/>
</dbReference>
<dbReference type="GO" id="GO:0005829">
    <property type="term" value="C:cytosol"/>
    <property type="evidence" value="ECO:0007669"/>
    <property type="project" value="TreeGrafter"/>
</dbReference>
<dbReference type="CDD" id="cd07436">
    <property type="entry name" value="PHP_PolX"/>
    <property type="match status" value="1"/>
</dbReference>
<dbReference type="SMART" id="SM00483">
    <property type="entry name" value="POLXc"/>
    <property type="match status" value="1"/>
</dbReference>
<dbReference type="InterPro" id="IPR047967">
    <property type="entry name" value="PolX_PHP"/>
</dbReference>
<evidence type="ECO:0000256" key="12">
    <source>
        <dbReference type="ARBA" id="ARBA00022843"/>
    </source>
</evidence>
<dbReference type="Gene3D" id="3.30.460.10">
    <property type="entry name" value="Beta Polymerase, domain 2"/>
    <property type="match status" value="1"/>
</dbReference>
<comment type="catalytic activity">
    <reaction evidence="21">
        <text>DNA(n) + a 2'-deoxyribonucleoside 5'-triphosphate = DNA(n+1) + diphosphate</text>
        <dbReference type="Rhea" id="RHEA:22508"/>
        <dbReference type="Rhea" id="RHEA-COMP:17339"/>
        <dbReference type="Rhea" id="RHEA-COMP:17340"/>
        <dbReference type="ChEBI" id="CHEBI:33019"/>
        <dbReference type="ChEBI" id="CHEBI:61560"/>
        <dbReference type="ChEBI" id="CHEBI:173112"/>
        <dbReference type="EC" id="2.7.7.7"/>
    </reaction>
</comment>
<evidence type="ECO:0000256" key="1">
    <source>
        <dbReference type="ARBA" id="ARBA00001946"/>
    </source>
</evidence>
<dbReference type="Pfam" id="PF14791">
    <property type="entry name" value="DNA_pol_B_thumb"/>
    <property type="match status" value="1"/>
</dbReference>
<evidence type="ECO:0000256" key="19">
    <source>
        <dbReference type="ARBA" id="ARBA00044678"/>
    </source>
</evidence>
<keyword evidence="9" id="KW-0548">Nucleotidyltransferase</keyword>
<evidence type="ECO:0000256" key="18">
    <source>
        <dbReference type="ARBA" id="ARBA00044632"/>
    </source>
</evidence>
<keyword evidence="10" id="KW-0235">DNA replication</keyword>
<dbReference type="STRING" id="1798338.A3J56_01065"/>
<evidence type="ECO:0000256" key="6">
    <source>
        <dbReference type="ARBA" id="ARBA00022481"/>
    </source>
</evidence>
<evidence type="ECO:0000259" key="23">
    <source>
        <dbReference type="SMART" id="SM00481"/>
    </source>
</evidence>
<keyword evidence="6" id="KW-0488">Methylation</keyword>
<dbReference type="EMBL" id="MFHQ01000017">
    <property type="protein sequence ID" value="OGF74512.1"/>
    <property type="molecule type" value="Genomic_DNA"/>
</dbReference>
<dbReference type="EC" id="2.7.7.7" evidence="3"/>
<comment type="catalytic activity">
    <reaction evidence="18">
        <text>2'-deoxyribonucleotide-(2'-deoxyribose 5'-phosphate)-2'-deoxyribonucleotide-DNA = a 3'-end 2'-deoxyribonucleotide-(2,3-dehydro-2,3-deoxyribose 5'-phosphate)-DNA + a 5'-end 5'-phospho-2'-deoxyribonucleoside-DNA + H(+)</text>
        <dbReference type="Rhea" id="RHEA:66592"/>
        <dbReference type="Rhea" id="RHEA-COMP:13180"/>
        <dbReference type="Rhea" id="RHEA-COMP:16897"/>
        <dbReference type="Rhea" id="RHEA-COMP:17067"/>
        <dbReference type="ChEBI" id="CHEBI:15378"/>
        <dbReference type="ChEBI" id="CHEBI:136412"/>
        <dbReference type="ChEBI" id="CHEBI:157695"/>
        <dbReference type="ChEBI" id="CHEBI:167181"/>
        <dbReference type="EC" id="4.2.99.18"/>
    </reaction>
</comment>
<keyword evidence="14" id="KW-0915">Sodium</keyword>
<evidence type="ECO:0000313" key="26">
    <source>
        <dbReference type="Proteomes" id="UP000178406"/>
    </source>
</evidence>
<evidence type="ECO:0000259" key="22">
    <source>
        <dbReference type="SMART" id="SM00278"/>
    </source>
</evidence>
<dbReference type="CDD" id="cd00141">
    <property type="entry name" value="NT_POLXc"/>
    <property type="match status" value="1"/>
</dbReference>
<evidence type="ECO:0000256" key="17">
    <source>
        <dbReference type="ARBA" id="ARBA00035726"/>
    </source>
</evidence>
<dbReference type="InterPro" id="IPR002008">
    <property type="entry name" value="DNA_pol_X_beta-like"/>
</dbReference>
<dbReference type="SMART" id="SM00278">
    <property type="entry name" value="HhH1"/>
    <property type="match status" value="3"/>
</dbReference>
<dbReference type="InterPro" id="IPR003141">
    <property type="entry name" value="Pol/His_phosphatase_N"/>
</dbReference>
<name>A0A1F5WFP1_9BACT</name>
<dbReference type="InterPro" id="IPR003583">
    <property type="entry name" value="Hlx-hairpin-Hlx_DNA-bd_motif"/>
</dbReference>
<dbReference type="GO" id="GO:0003677">
    <property type="term" value="F:DNA binding"/>
    <property type="evidence" value="ECO:0007669"/>
    <property type="project" value="InterPro"/>
</dbReference>
<evidence type="ECO:0000256" key="7">
    <source>
        <dbReference type="ARBA" id="ARBA00022634"/>
    </source>
</evidence>
<evidence type="ECO:0000256" key="3">
    <source>
        <dbReference type="ARBA" id="ARBA00012417"/>
    </source>
</evidence>
<keyword evidence="8" id="KW-0808">Transferase</keyword>
<dbReference type="GO" id="GO:0140078">
    <property type="term" value="F:class I DNA-(apurinic or apyrimidinic site) endonuclease activity"/>
    <property type="evidence" value="ECO:0007669"/>
    <property type="project" value="UniProtKB-EC"/>
</dbReference>
<dbReference type="GO" id="GO:0042578">
    <property type="term" value="F:phosphoric ester hydrolase activity"/>
    <property type="evidence" value="ECO:0007669"/>
    <property type="project" value="TreeGrafter"/>
</dbReference>
<dbReference type="EC" id="4.2.99.18" evidence="4"/>
<dbReference type="PRINTS" id="PR00870">
    <property type="entry name" value="DNAPOLXBETA"/>
</dbReference>
<feature type="domain" description="DNA-directed DNA polymerase X" evidence="24">
    <location>
        <begin position="6"/>
        <end position="320"/>
    </location>
</feature>
<dbReference type="SUPFAM" id="SSF158702">
    <property type="entry name" value="Sec63 N-terminal domain-like"/>
    <property type="match status" value="1"/>
</dbReference>
<dbReference type="GO" id="GO:0003887">
    <property type="term" value="F:DNA-directed DNA polymerase activity"/>
    <property type="evidence" value="ECO:0007669"/>
    <property type="project" value="UniProtKB-KW"/>
</dbReference>
<feature type="domain" description="Polymerase/histidinol phosphatase N-terminal" evidence="23">
    <location>
        <begin position="344"/>
        <end position="427"/>
    </location>
</feature>
<evidence type="ECO:0000256" key="21">
    <source>
        <dbReference type="ARBA" id="ARBA00049244"/>
    </source>
</evidence>
<comment type="subcellular location">
    <subcellularLocation>
        <location evidence="2">Cytoplasm</location>
    </subcellularLocation>
</comment>
<feature type="domain" description="Helix-hairpin-helix DNA-binding motif class 1" evidence="22">
    <location>
        <begin position="58"/>
        <end position="77"/>
    </location>
</feature>
<evidence type="ECO:0000256" key="5">
    <source>
        <dbReference type="ARBA" id="ARBA00020020"/>
    </source>
</evidence>
<dbReference type="InterPro" id="IPR037160">
    <property type="entry name" value="DNA_Pol_thumb_sf"/>
</dbReference>
<keyword evidence="11" id="KW-0227">DNA damage</keyword>
<evidence type="ECO:0000259" key="24">
    <source>
        <dbReference type="SMART" id="SM00483"/>
    </source>
</evidence>
<dbReference type="Gene3D" id="1.10.150.110">
    <property type="entry name" value="DNA polymerase beta, N-terminal domain-like"/>
    <property type="match status" value="1"/>
</dbReference>
<dbReference type="InterPro" id="IPR027421">
    <property type="entry name" value="DNA_pol_lamdba_lyase_dom_sf"/>
</dbReference>
<proteinExistence type="predicted"/>
<organism evidence="25 26">
    <name type="scientific">Candidatus Giovannonibacteria bacterium RIFCSPHIGHO2_02_FULL_46_20</name>
    <dbReference type="NCBI Taxonomy" id="1798338"/>
    <lineage>
        <taxon>Bacteria</taxon>
        <taxon>Candidatus Giovannoniibacteriota</taxon>
    </lineage>
</organism>
<evidence type="ECO:0000256" key="15">
    <source>
        <dbReference type="ARBA" id="ARBA00023204"/>
    </source>
</evidence>
<evidence type="ECO:0000256" key="8">
    <source>
        <dbReference type="ARBA" id="ARBA00022679"/>
    </source>
</evidence>
<dbReference type="PIRSF" id="PIRSF005047">
    <property type="entry name" value="UCP005047_YshC"/>
    <property type="match status" value="1"/>
</dbReference>
<evidence type="ECO:0000256" key="20">
    <source>
        <dbReference type="ARBA" id="ARBA00045548"/>
    </source>
</evidence>
<dbReference type="GO" id="GO:0008270">
    <property type="term" value="F:zinc ion binding"/>
    <property type="evidence" value="ECO:0007669"/>
    <property type="project" value="TreeGrafter"/>
</dbReference>
<dbReference type="NCBIfam" id="NF006375">
    <property type="entry name" value="PRK08609.1"/>
    <property type="match status" value="1"/>
</dbReference>
<evidence type="ECO:0000256" key="11">
    <source>
        <dbReference type="ARBA" id="ARBA00022763"/>
    </source>
</evidence>
<dbReference type="Gene3D" id="3.30.210.10">
    <property type="entry name" value="DNA polymerase, thumb domain"/>
    <property type="match status" value="1"/>
</dbReference>
<dbReference type="PANTHER" id="PTHR36928:SF1">
    <property type="entry name" value="PHOSPHATASE YCDX-RELATED"/>
    <property type="match status" value="1"/>
</dbReference>
<comment type="function">
    <text evidence="20">Repair polymerase that plays a key role in base-excision repair. During this process, the damaged base is excised by specific DNA glycosylases, the DNA backbone is nicked at the abasic site by an apurinic/apyrimidic (AP) endonuclease, and POLB removes 5'-deoxyribose-phosphate from the preincised AP site acting as a 5'-deoxyribose-phosphate lyase (5'-dRP lyase); through its DNA polymerase activity, it adds one nucleotide to the 3' end of the arising single-nucleotide gap. Conducts 'gap-filling' DNA synthesis in a stepwise distributive fashion rather than in a processive fashion as for other DNA polymerases. It is also able to cleave sugar-phosphate bonds 3' to an intact AP site, acting as an AP lyase.</text>
</comment>
<dbReference type="SMART" id="SM00481">
    <property type="entry name" value="POLIIIAc"/>
    <property type="match status" value="1"/>
</dbReference>
<evidence type="ECO:0000256" key="13">
    <source>
        <dbReference type="ARBA" id="ARBA00022932"/>
    </source>
</evidence>
<accession>A0A1F5WFP1</accession>
<evidence type="ECO:0000256" key="14">
    <source>
        <dbReference type="ARBA" id="ARBA00023053"/>
    </source>
</evidence>
<feature type="domain" description="Helix-hairpin-helix DNA-binding motif class 1" evidence="22">
    <location>
        <begin position="98"/>
        <end position="117"/>
    </location>
</feature>
<dbReference type="InterPro" id="IPR016195">
    <property type="entry name" value="Pol/histidinol_Pase-like"/>
</dbReference>
<dbReference type="Pfam" id="PF14520">
    <property type="entry name" value="HHH_5"/>
    <property type="match status" value="1"/>
</dbReference>
<evidence type="ECO:0000256" key="2">
    <source>
        <dbReference type="ARBA" id="ARBA00004496"/>
    </source>
</evidence>
<gene>
    <name evidence="25" type="ORF">A3J56_01065</name>
</gene>
<evidence type="ECO:0000256" key="9">
    <source>
        <dbReference type="ARBA" id="ARBA00022695"/>
    </source>
</evidence>
<dbReference type="InterPro" id="IPR010996">
    <property type="entry name" value="HHH_MUS81"/>
</dbReference>
<dbReference type="InterPro" id="IPR050243">
    <property type="entry name" value="PHP_phosphatase"/>
</dbReference>
<feature type="domain" description="Helix-hairpin-helix DNA-binding motif class 1" evidence="22">
    <location>
        <begin position="133"/>
        <end position="152"/>
    </location>
</feature>
<comment type="catalytic activity">
    <reaction evidence="19">
        <text>a 5'-end 2'-deoxyribose-2'-deoxyribonucleotide-DNA = (2E,4S)-4-hydroxypenten-2-al-5-phosphate + a 5'-end 5'-phospho-2'-deoxyribonucleoside-DNA + H(+)</text>
        <dbReference type="Rhea" id="RHEA:76255"/>
        <dbReference type="Rhea" id="RHEA-COMP:13180"/>
        <dbReference type="Rhea" id="RHEA-COMP:18657"/>
        <dbReference type="ChEBI" id="CHEBI:15378"/>
        <dbReference type="ChEBI" id="CHEBI:136412"/>
        <dbReference type="ChEBI" id="CHEBI:195194"/>
        <dbReference type="ChEBI" id="CHEBI:195195"/>
    </reaction>
</comment>
<sequence length="580" mass="65603">MSKNNQINHDIAKLLYEMAELLEMNNVPFKPRAYEKAARSIESFGDSVVALYKKNGKDALKNIPGVGEGIADRIAEYLDTGSVWDYEKLKQKIPVNVAELTSVEGVGPKTIKILYQKLKIKNIHDLERAARSGQLRTIPHFGEKLEAKILQGIEFQKSFAGRLLLGETLPYARAILKQLKASGLVDQITVAGSMIRWQETVGDIDILATSKRPRELMDVFVKLPEVKAVIARGLTKSEARLKIGIDADLRVVPKESFGAAVQYFAGDKNHNVAIRIVAQKKGYKLNEYGLFRGQKKVAGEDEKEIYQKLGMDWIPYELRRNNGEIEEAQKKSLPKLISFVDIRGDLQTQTNWTDGEHSMEEMALEAARLSREYIAITDHTRALAMTGGADEKKLERQMKAIDELNTKLHKDGIRITVLKGAEVNILKGGRLDIRDETLEQLDVVGVAVHSLFHLPEKEQAERIIRAMENPHVDILFHPTGRVINRRPPYALDMDTIFKAAARTGTILEIDAHPWRLDLKDDHIRRAKEYGCKFVIDTDAHAKSELSYMEYGIGQARRGWLEKKDVLNTLPLKEFLKQLKN</sequence>
<dbReference type="InterPro" id="IPR043519">
    <property type="entry name" value="NT_sf"/>
</dbReference>
<dbReference type="InterPro" id="IPR002054">
    <property type="entry name" value="DNA-dir_DNA_pol_X"/>
</dbReference>
<evidence type="ECO:0000256" key="16">
    <source>
        <dbReference type="ARBA" id="ARBA00035717"/>
    </source>
</evidence>
<evidence type="ECO:0000256" key="10">
    <source>
        <dbReference type="ARBA" id="ARBA00022705"/>
    </source>
</evidence>